<dbReference type="NCBIfam" id="NF038347">
    <property type="entry name" value="FtsX_Gpos"/>
    <property type="match status" value="1"/>
</dbReference>
<evidence type="ECO:0000256" key="7">
    <source>
        <dbReference type="ARBA" id="ARBA00022989"/>
    </source>
</evidence>
<comment type="caution">
    <text evidence="14">The sequence shown here is derived from an EMBL/GenBank/DDBJ whole genome shotgun (WGS) entry which is preliminary data.</text>
</comment>
<feature type="transmembrane region" description="Helical" evidence="11">
    <location>
        <begin position="172"/>
        <end position="199"/>
    </location>
</feature>
<keyword evidence="4 10" id="KW-1003">Cell membrane</keyword>
<keyword evidence="15" id="KW-1185">Reference proteome</keyword>
<evidence type="ECO:0000256" key="5">
    <source>
        <dbReference type="ARBA" id="ARBA00022618"/>
    </source>
</evidence>
<evidence type="ECO:0000256" key="2">
    <source>
        <dbReference type="ARBA" id="ARBA00007379"/>
    </source>
</evidence>
<dbReference type="InterPro" id="IPR004513">
    <property type="entry name" value="FtsX"/>
</dbReference>
<dbReference type="RefSeq" id="WP_061804715.1">
    <property type="nucleotide sequence ID" value="NZ_FOXX01000005.1"/>
</dbReference>
<keyword evidence="5 10" id="KW-0132">Cell division</keyword>
<comment type="similarity">
    <text evidence="2 10">Belongs to the ABC-4 integral membrane protein family. FtsX subfamily.</text>
</comment>
<reference evidence="14 15" key="1">
    <citation type="submission" date="2016-10" db="EMBL/GenBank/DDBJ databases">
        <authorList>
            <person name="Varghese N."/>
            <person name="Submissions S."/>
        </authorList>
    </citation>
    <scope>NUCLEOTIDE SEQUENCE [LARGE SCALE GENOMIC DNA]</scope>
    <source>
        <strain evidence="14 15">DSM 13796</strain>
    </source>
</reference>
<proteinExistence type="inferred from homology"/>
<dbReference type="Pfam" id="PF18075">
    <property type="entry name" value="FtsX_ECD"/>
    <property type="match status" value="1"/>
</dbReference>
<feature type="domain" description="ABC3 transporter permease C-terminal" evidence="12">
    <location>
        <begin position="175"/>
        <end position="298"/>
    </location>
</feature>
<comment type="function">
    <text evidence="10">Part of the ABC transporter FtsEX involved in asymmetric cellular division facilitating the initiation of sporulation.</text>
</comment>
<dbReference type="PIRSF" id="PIRSF003097">
    <property type="entry name" value="FtsX"/>
    <property type="match status" value="1"/>
</dbReference>
<dbReference type="PANTHER" id="PTHR47755">
    <property type="entry name" value="CELL DIVISION PROTEIN FTSX"/>
    <property type="match status" value="1"/>
</dbReference>
<name>A0A1I5ZYB9_9BACI</name>
<evidence type="ECO:0000313" key="14">
    <source>
        <dbReference type="EMBL" id="SFQ61392.1"/>
    </source>
</evidence>
<dbReference type="PANTHER" id="PTHR47755:SF1">
    <property type="entry name" value="CELL DIVISION PROTEIN FTSX"/>
    <property type="match status" value="1"/>
</dbReference>
<evidence type="ECO:0000259" key="12">
    <source>
        <dbReference type="Pfam" id="PF02687"/>
    </source>
</evidence>
<protein>
    <recommendedName>
        <fullName evidence="3 10">Cell division protein FtsX</fullName>
    </recommendedName>
</protein>
<dbReference type="GeneID" id="93710986"/>
<keyword evidence="7 11" id="KW-1133">Transmembrane helix</keyword>
<dbReference type="Pfam" id="PF02687">
    <property type="entry name" value="FtsX"/>
    <property type="match status" value="1"/>
</dbReference>
<keyword evidence="6 11" id="KW-0812">Transmembrane</keyword>
<evidence type="ECO:0000256" key="4">
    <source>
        <dbReference type="ARBA" id="ARBA00022475"/>
    </source>
</evidence>
<accession>A0A1I5ZYB9</accession>
<evidence type="ECO:0000256" key="6">
    <source>
        <dbReference type="ARBA" id="ARBA00022692"/>
    </source>
</evidence>
<evidence type="ECO:0000256" key="3">
    <source>
        <dbReference type="ARBA" id="ARBA00021907"/>
    </source>
</evidence>
<dbReference type="EMBL" id="FOXX01000005">
    <property type="protein sequence ID" value="SFQ61392.1"/>
    <property type="molecule type" value="Genomic_DNA"/>
</dbReference>
<comment type="subcellular location">
    <subcellularLocation>
        <location evidence="1">Cell membrane</location>
        <topology evidence="1">Multi-pass membrane protein</topology>
    </subcellularLocation>
</comment>
<gene>
    <name evidence="14" type="ORF">SAMN02745910_02334</name>
</gene>
<evidence type="ECO:0000259" key="13">
    <source>
        <dbReference type="Pfam" id="PF18075"/>
    </source>
</evidence>
<feature type="transmembrane region" description="Helical" evidence="11">
    <location>
        <begin position="21"/>
        <end position="46"/>
    </location>
</feature>
<evidence type="ECO:0000256" key="10">
    <source>
        <dbReference type="PIRNR" id="PIRNR003097"/>
    </source>
</evidence>
<keyword evidence="8 10" id="KW-0472">Membrane</keyword>
<feature type="domain" description="FtsX extracellular" evidence="13">
    <location>
        <begin position="59"/>
        <end position="152"/>
    </location>
</feature>
<evidence type="ECO:0000256" key="8">
    <source>
        <dbReference type="ARBA" id="ARBA00023136"/>
    </source>
</evidence>
<evidence type="ECO:0000313" key="15">
    <source>
        <dbReference type="Proteomes" id="UP000182762"/>
    </source>
</evidence>
<dbReference type="Proteomes" id="UP000182762">
    <property type="component" value="Unassembled WGS sequence"/>
</dbReference>
<organism evidence="14 15">
    <name type="scientific">Priestia endophytica DSM 13796</name>
    <dbReference type="NCBI Taxonomy" id="1121089"/>
    <lineage>
        <taxon>Bacteria</taxon>
        <taxon>Bacillati</taxon>
        <taxon>Bacillota</taxon>
        <taxon>Bacilli</taxon>
        <taxon>Bacillales</taxon>
        <taxon>Bacillaceae</taxon>
        <taxon>Priestia</taxon>
    </lineage>
</organism>
<feature type="transmembrane region" description="Helical" evidence="11">
    <location>
        <begin position="220"/>
        <end position="246"/>
    </location>
</feature>
<dbReference type="InterPro" id="IPR040690">
    <property type="entry name" value="FtsX_ECD"/>
</dbReference>
<evidence type="ECO:0000256" key="11">
    <source>
        <dbReference type="SAM" id="Phobius"/>
    </source>
</evidence>
<keyword evidence="9 10" id="KW-0131">Cell cycle</keyword>
<feature type="transmembrane region" description="Helical" evidence="11">
    <location>
        <begin position="266"/>
        <end position="290"/>
    </location>
</feature>
<dbReference type="Gene3D" id="3.30.70.3040">
    <property type="match status" value="1"/>
</dbReference>
<dbReference type="GO" id="GO:0051301">
    <property type="term" value="P:cell division"/>
    <property type="evidence" value="ECO:0007669"/>
    <property type="project" value="UniProtKB-KW"/>
</dbReference>
<dbReference type="InterPro" id="IPR003838">
    <property type="entry name" value="ABC3_permease_C"/>
</dbReference>
<dbReference type="InterPro" id="IPR058204">
    <property type="entry name" value="FtsX_firmicutes-type"/>
</dbReference>
<evidence type="ECO:0000256" key="1">
    <source>
        <dbReference type="ARBA" id="ARBA00004651"/>
    </source>
</evidence>
<evidence type="ECO:0000256" key="9">
    <source>
        <dbReference type="ARBA" id="ARBA00023306"/>
    </source>
</evidence>
<sequence length="299" mass="33558">MKGRTLSRHFREGFRNIGRNGWMTFASVSAVTVTLLLVGVFLVVMLNLNHFAKSVENDVEINAYIERTATADNIKDLEKQLNNVPKVGTVEFSSKEEELRKLIDGLGEEGKVFEPFEQQNPLNAAYIIKPNSPKDVEAVAKKVEKLDYIEKVEYGQEYVDKLFDVVSVARNIGIVLIVGLVFTAMFLISNTIKITIIARRSEIEIMRLVGATNSFIRWPFFLEGLFLGVLGSIIPIAIVVSTYALLFDSVQPDLAKTYKTFELLPVFPFTLQLSLLLVLIGACIGVWGSMISMRKFLKK</sequence>